<reference evidence="1" key="1">
    <citation type="submission" date="2021-10" db="EMBL/GenBank/DDBJ databases">
        <title>Tropical sea cucumber genome reveals ecological adaptation and Cuvierian tubules defense mechanism.</title>
        <authorList>
            <person name="Chen T."/>
        </authorList>
    </citation>
    <scope>NUCLEOTIDE SEQUENCE</scope>
    <source>
        <strain evidence="1">Nanhai2018</strain>
        <tissue evidence="1">Muscle</tissue>
    </source>
</reference>
<dbReference type="AlphaFoldDB" id="A0A9Q1C0S3"/>
<accession>A0A9Q1C0S3</accession>
<protein>
    <submittedName>
        <fullName evidence="1">Uncharacterized protein</fullName>
    </submittedName>
</protein>
<evidence type="ECO:0000313" key="2">
    <source>
        <dbReference type="Proteomes" id="UP001152320"/>
    </source>
</evidence>
<keyword evidence="2" id="KW-1185">Reference proteome</keyword>
<name>A0A9Q1C0S3_HOLLE</name>
<dbReference type="EMBL" id="JAIZAY010000008">
    <property type="protein sequence ID" value="KAJ8037023.1"/>
    <property type="molecule type" value="Genomic_DNA"/>
</dbReference>
<evidence type="ECO:0000313" key="1">
    <source>
        <dbReference type="EMBL" id="KAJ8037023.1"/>
    </source>
</evidence>
<organism evidence="1 2">
    <name type="scientific">Holothuria leucospilota</name>
    <name type="common">Black long sea cucumber</name>
    <name type="synonym">Mertensiothuria leucospilota</name>
    <dbReference type="NCBI Taxonomy" id="206669"/>
    <lineage>
        <taxon>Eukaryota</taxon>
        <taxon>Metazoa</taxon>
        <taxon>Echinodermata</taxon>
        <taxon>Eleutherozoa</taxon>
        <taxon>Echinozoa</taxon>
        <taxon>Holothuroidea</taxon>
        <taxon>Aspidochirotacea</taxon>
        <taxon>Aspidochirotida</taxon>
        <taxon>Holothuriidae</taxon>
        <taxon>Holothuria</taxon>
    </lineage>
</organism>
<gene>
    <name evidence="1" type="ORF">HOLleu_17740</name>
</gene>
<dbReference type="OrthoDB" id="8053926at2759"/>
<sequence>MACCDQVHNLGVIFNKHMKMDKHISKVCKAGFYYIFNLKKIRKHMSSETMSTMVHSFIKSHLDYCNSLLNSKPVYLIQRLQNSAARLVVDCYNFNTPSLSIILSLHSWLPVEFRIKFKVLLIVCRCIHGMAPTHLSNNLTFQVKTRYTSRFYTYPHCSQNYVENLRRSCLSVSWALPLESSPHFYQKLSTSHTV</sequence>
<dbReference type="PANTHER" id="PTHR33332">
    <property type="entry name" value="REVERSE TRANSCRIPTASE DOMAIN-CONTAINING PROTEIN"/>
    <property type="match status" value="1"/>
</dbReference>
<proteinExistence type="predicted"/>
<dbReference type="Proteomes" id="UP001152320">
    <property type="component" value="Chromosome 8"/>
</dbReference>
<comment type="caution">
    <text evidence="1">The sequence shown here is derived from an EMBL/GenBank/DDBJ whole genome shotgun (WGS) entry which is preliminary data.</text>
</comment>